<feature type="chain" id="PRO_5046178664" evidence="1">
    <location>
        <begin position="29"/>
        <end position="103"/>
    </location>
</feature>
<proteinExistence type="predicted"/>
<dbReference type="EMBL" id="BAAAZG010000081">
    <property type="protein sequence ID" value="GAA4105109.1"/>
    <property type="molecule type" value="Genomic_DNA"/>
</dbReference>
<evidence type="ECO:0000256" key="1">
    <source>
        <dbReference type="SAM" id="SignalP"/>
    </source>
</evidence>
<keyword evidence="1" id="KW-0732">Signal</keyword>
<sequence>MRLQKFVRIRHVLAAVAVGNALALGALAAPAQAAATVSGATRHEEGRVAIQASWHFWASYWTFDECFAAGARVLDSNPRYRAANCVHAKGTDGKMKYHLYIYY</sequence>
<feature type="signal peptide" evidence="1">
    <location>
        <begin position="1"/>
        <end position="28"/>
    </location>
</feature>
<gene>
    <name evidence="2" type="ORF">GCM10022214_84980</name>
</gene>
<dbReference type="Proteomes" id="UP001500683">
    <property type="component" value="Unassembled WGS sequence"/>
</dbReference>
<organism evidence="2 3">
    <name type="scientific">Actinomadura miaoliensis</name>
    <dbReference type="NCBI Taxonomy" id="430685"/>
    <lineage>
        <taxon>Bacteria</taxon>
        <taxon>Bacillati</taxon>
        <taxon>Actinomycetota</taxon>
        <taxon>Actinomycetes</taxon>
        <taxon>Streptosporangiales</taxon>
        <taxon>Thermomonosporaceae</taxon>
        <taxon>Actinomadura</taxon>
    </lineage>
</organism>
<evidence type="ECO:0000313" key="2">
    <source>
        <dbReference type="EMBL" id="GAA4105109.1"/>
    </source>
</evidence>
<accession>A0ABP7X5R6</accession>
<dbReference type="RefSeq" id="WP_344959017.1">
    <property type="nucleotide sequence ID" value="NZ_BAAAZG010000081.1"/>
</dbReference>
<comment type="caution">
    <text evidence="2">The sequence shown here is derived from an EMBL/GenBank/DDBJ whole genome shotgun (WGS) entry which is preliminary data.</text>
</comment>
<protein>
    <submittedName>
        <fullName evidence="2">Uncharacterized protein</fullName>
    </submittedName>
</protein>
<reference evidence="3" key="1">
    <citation type="journal article" date="2019" name="Int. J. Syst. Evol. Microbiol.">
        <title>The Global Catalogue of Microorganisms (GCM) 10K type strain sequencing project: providing services to taxonomists for standard genome sequencing and annotation.</title>
        <authorList>
            <consortium name="The Broad Institute Genomics Platform"/>
            <consortium name="The Broad Institute Genome Sequencing Center for Infectious Disease"/>
            <person name="Wu L."/>
            <person name="Ma J."/>
        </authorList>
    </citation>
    <scope>NUCLEOTIDE SEQUENCE [LARGE SCALE GENOMIC DNA]</scope>
    <source>
        <strain evidence="3">JCM 16702</strain>
    </source>
</reference>
<keyword evidence="3" id="KW-1185">Reference proteome</keyword>
<evidence type="ECO:0000313" key="3">
    <source>
        <dbReference type="Proteomes" id="UP001500683"/>
    </source>
</evidence>
<name>A0ABP7X5R6_9ACTN</name>